<dbReference type="GO" id="GO:0005524">
    <property type="term" value="F:ATP binding"/>
    <property type="evidence" value="ECO:0007669"/>
    <property type="project" value="UniProtKB-KW"/>
</dbReference>
<accession>A0A285UH78</accession>
<dbReference type="SUPFAM" id="SSF55890">
    <property type="entry name" value="Sporulation response regulatory protein Spo0B"/>
    <property type="match status" value="1"/>
</dbReference>
<keyword evidence="5" id="KW-0597">Phosphoprotein</keyword>
<evidence type="ECO:0000256" key="13">
    <source>
        <dbReference type="ARBA" id="ARBA00023136"/>
    </source>
</evidence>
<dbReference type="PANTHER" id="PTHR43547:SF10">
    <property type="entry name" value="SENSOR HISTIDINE KINASE DCUS"/>
    <property type="match status" value="1"/>
</dbReference>
<protein>
    <recommendedName>
        <fullName evidence="3">histidine kinase</fullName>
        <ecNumber evidence="3">2.7.13.3</ecNumber>
    </recommendedName>
</protein>
<dbReference type="InterPro" id="IPR036890">
    <property type="entry name" value="HATPase_C_sf"/>
</dbReference>
<keyword evidence="17" id="KW-1185">Reference proteome</keyword>
<evidence type="ECO:0000256" key="4">
    <source>
        <dbReference type="ARBA" id="ARBA00022475"/>
    </source>
</evidence>
<dbReference type="GO" id="GO:0005886">
    <property type="term" value="C:plasma membrane"/>
    <property type="evidence" value="ECO:0007669"/>
    <property type="project" value="UniProtKB-SubCell"/>
</dbReference>
<dbReference type="GO" id="GO:0000155">
    <property type="term" value="F:phosphorelay sensor kinase activity"/>
    <property type="evidence" value="ECO:0007669"/>
    <property type="project" value="InterPro"/>
</dbReference>
<keyword evidence="11 14" id="KW-1133">Transmembrane helix</keyword>
<dbReference type="Gene3D" id="3.30.450.20">
    <property type="entry name" value="PAS domain"/>
    <property type="match status" value="2"/>
</dbReference>
<evidence type="ECO:0000256" key="9">
    <source>
        <dbReference type="ARBA" id="ARBA00022777"/>
    </source>
</evidence>
<evidence type="ECO:0000256" key="1">
    <source>
        <dbReference type="ARBA" id="ARBA00000085"/>
    </source>
</evidence>
<evidence type="ECO:0000256" key="6">
    <source>
        <dbReference type="ARBA" id="ARBA00022679"/>
    </source>
</evidence>
<dbReference type="SUPFAM" id="SSF103190">
    <property type="entry name" value="Sensory domain-like"/>
    <property type="match status" value="1"/>
</dbReference>
<organism evidence="16 17">
    <name type="scientific">Ureibacillus acetophenoni</name>
    <dbReference type="NCBI Taxonomy" id="614649"/>
    <lineage>
        <taxon>Bacteria</taxon>
        <taxon>Bacillati</taxon>
        <taxon>Bacillota</taxon>
        <taxon>Bacilli</taxon>
        <taxon>Bacillales</taxon>
        <taxon>Caryophanaceae</taxon>
        <taxon>Ureibacillus</taxon>
    </lineage>
</organism>
<dbReference type="InterPro" id="IPR005467">
    <property type="entry name" value="His_kinase_dom"/>
</dbReference>
<evidence type="ECO:0000256" key="10">
    <source>
        <dbReference type="ARBA" id="ARBA00022840"/>
    </source>
</evidence>
<comment type="catalytic activity">
    <reaction evidence="1">
        <text>ATP + protein L-histidine = ADP + protein N-phospho-L-histidine.</text>
        <dbReference type="EC" id="2.7.13.3"/>
    </reaction>
</comment>
<evidence type="ECO:0000256" key="8">
    <source>
        <dbReference type="ARBA" id="ARBA00022741"/>
    </source>
</evidence>
<dbReference type="SUPFAM" id="SSF55874">
    <property type="entry name" value="ATPase domain of HSP90 chaperone/DNA topoisomerase II/histidine kinase"/>
    <property type="match status" value="1"/>
</dbReference>
<evidence type="ECO:0000256" key="3">
    <source>
        <dbReference type="ARBA" id="ARBA00012438"/>
    </source>
</evidence>
<feature type="transmembrane region" description="Helical" evidence="14">
    <location>
        <begin position="188"/>
        <end position="207"/>
    </location>
</feature>
<evidence type="ECO:0000256" key="7">
    <source>
        <dbReference type="ARBA" id="ARBA00022692"/>
    </source>
</evidence>
<dbReference type="Gene3D" id="1.10.287.130">
    <property type="match status" value="1"/>
</dbReference>
<evidence type="ECO:0000313" key="17">
    <source>
        <dbReference type="Proteomes" id="UP000219252"/>
    </source>
</evidence>
<dbReference type="PRINTS" id="PR00344">
    <property type="entry name" value="BCTRLSENSOR"/>
</dbReference>
<feature type="domain" description="Histidine kinase" evidence="15">
    <location>
        <begin position="323"/>
        <end position="536"/>
    </location>
</feature>
<dbReference type="PROSITE" id="PS50109">
    <property type="entry name" value="HIS_KIN"/>
    <property type="match status" value="1"/>
</dbReference>
<dbReference type="InterPro" id="IPR029151">
    <property type="entry name" value="Sensor-like_sf"/>
</dbReference>
<evidence type="ECO:0000256" key="2">
    <source>
        <dbReference type="ARBA" id="ARBA00004651"/>
    </source>
</evidence>
<evidence type="ECO:0000256" key="11">
    <source>
        <dbReference type="ARBA" id="ARBA00022989"/>
    </source>
</evidence>
<dbReference type="EC" id="2.7.13.3" evidence="3"/>
<name>A0A285UH78_9BACL</name>
<dbReference type="InterPro" id="IPR004358">
    <property type="entry name" value="Sig_transdc_His_kin-like_C"/>
</dbReference>
<keyword evidence="8" id="KW-0547">Nucleotide-binding</keyword>
<dbReference type="Proteomes" id="UP000219252">
    <property type="component" value="Unassembled WGS sequence"/>
</dbReference>
<sequence>MGCALVVKNSIQQHIMAKKSLKFKMFLFSFIIVFFSILTSGAMMIHNISGAFEKEFGSRAIAIARTVSQMTDIQDSVGTEEGFEVIQPIAERIRLATDVDYIVVFDMEGVRYSHPSESKIGTVFEEAENNAAMSQHEYISKAIGVQGHSIRAFVPIMNSAATEQVGVINVGILSPTWFHLLSYYHTDLIISLFWGLLVGIIGAIILANHIKKQTLNLEPYQIARIVQERSAIMQAMDVGILATDAKGKITFINRIARQYTHFFEKNGTLQEIFHNTWLAEKKIEKHENYRPLLLFDQMYLVRTFPILIQDKNAGYLIMITNRQEAHTLAEELTGIKTLVDTLRAQHHEFLNRLHSIAGLIQLERNEDALSLIIDEITDEEDVIQRLRDKILIYSIQGLLLGKHSRAKELGVHLTLDEDSYFLDFMTGFSSGDIVTIIGNLIDNAMEACLTKETRDVNILIQGDQHFLYIEVQDSGKGIEGEPEKIFEYGFTTKKQNGHGIGLALVKQIVESNKGSIQIVSEVNVGTTITVTAGVMK</sequence>
<reference evidence="17" key="1">
    <citation type="submission" date="2017-08" db="EMBL/GenBank/DDBJ databases">
        <authorList>
            <person name="Varghese N."/>
            <person name="Submissions S."/>
        </authorList>
    </citation>
    <scope>NUCLEOTIDE SEQUENCE [LARGE SCALE GENOMIC DNA]</scope>
    <source>
        <strain evidence="17">JC23</strain>
    </source>
</reference>
<keyword evidence="6" id="KW-0808">Transferase</keyword>
<keyword evidence="10" id="KW-0067">ATP-binding</keyword>
<evidence type="ECO:0000313" key="16">
    <source>
        <dbReference type="EMBL" id="SOC41240.1"/>
    </source>
</evidence>
<dbReference type="Pfam" id="PF17203">
    <property type="entry name" value="sCache_3_2"/>
    <property type="match status" value="1"/>
</dbReference>
<evidence type="ECO:0000256" key="14">
    <source>
        <dbReference type="SAM" id="Phobius"/>
    </source>
</evidence>
<dbReference type="Pfam" id="PF14689">
    <property type="entry name" value="SPOB_a"/>
    <property type="match status" value="1"/>
</dbReference>
<dbReference type="PANTHER" id="PTHR43547">
    <property type="entry name" value="TWO-COMPONENT HISTIDINE KINASE"/>
    <property type="match status" value="1"/>
</dbReference>
<keyword evidence="12" id="KW-0902">Two-component regulatory system</keyword>
<gene>
    <name evidence="16" type="ORF">SAMN05877842_109140</name>
</gene>
<evidence type="ECO:0000259" key="15">
    <source>
        <dbReference type="PROSITE" id="PS50109"/>
    </source>
</evidence>
<keyword evidence="9 16" id="KW-0418">Kinase</keyword>
<dbReference type="InterPro" id="IPR003594">
    <property type="entry name" value="HATPase_dom"/>
</dbReference>
<dbReference type="Gene3D" id="3.30.565.10">
    <property type="entry name" value="Histidine kinase-like ATPase, C-terminal domain"/>
    <property type="match status" value="1"/>
</dbReference>
<proteinExistence type="predicted"/>
<keyword evidence="13 14" id="KW-0472">Membrane</keyword>
<evidence type="ECO:0000256" key="12">
    <source>
        <dbReference type="ARBA" id="ARBA00023012"/>
    </source>
</evidence>
<dbReference type="InterPro" id="IPR039506">
    <property type="entry name" value="SPOB_a"/>
</dbReference>
<dbReference type="InterPro" id="IPR016120">
    <property type="entry name" value="Sig_transdc_His_kin_SpoOB"/>
</dbReference>
<keyword evidence="7 14" id="KW-0812">Transmembrane</keyword>
<dbReference type="EMBL" id="OBQC01000009">
    <property type="protein sequence ID" value="SOC41240.1"/>
    <property type="molecule type" value="Genomic_DNA"/>
</dbReference>
<keyword evidence="4" id="KW-1003">Cell membrane</keyword>
<dbReference type="AlphaFoldDB" id="A0A285UH78"/>
<dbReference type="Pfam" id="PF02518">
    <property type="entry name" value="HATPase_c"/>
    <property type="match status" value="1"/>
</dbReference>
<evidence type="ECO:0000256" key="5">
    <source>
        <dbReference type="ARBA" id="ARBA00022553"/>
    </source>
</evidence>
<comment type="subcellular location">
    <subcellularLocation>
        <location evidence="2">Cell membrane</location>
        <topology evidence="2">Multi-pass membrane protein</topology>
    </subcellularLocation>
</comment>
<dbReference type="InterPro" id="IPR033463">
    <property type="entry name" value="sCache_3"/>
</dbReference>
<feature type="transmembrane region" description="Helical" evidence="14">
    <location>
        <begin position="25"/>
        <end position="45"/>
    </location>
</feature>
<dbReference type="SMART" id="SM00387">
    <property type="entry name" value="HATPase_c"/>
    <property type="match status" value="1"/>
</dbReference>